<evidence type="ECO:0000256" key="1">
    <source>
        <dbReference type="ARBA" id="ARBA00004157"/>
    </source>
</evidence>
<keyword evidence="13" id="KW-1185">Reference proteome</keyword>
<keyword evidence="7" id="KW-1015">Disulfide bond</keyword>
<reference evidence="12" key="3">
    <citation type="submission" date="2025-09" db="UniProtKB">
        <authorList>
            <consortium name="Ensembl"/>
        </authorList>
    </citation>
    <scope>IDENTIFICATION</scope>
</reference>
<evidence type="ECO:0000256" key="7">
    <source>
        <dbReference type="ARBA" id="ARBA00023157"/>
    </source>
</evidence>
<dbReference type="GO" id="GO:0005102">
    <property type="term" value="F:signaling receptor binding"/>
    <property type="evidence" value="ECO:0007669"/>
    <property type="project" value="InterPro"/>
</dbReference>
<accession>A0A8C4RXC2</accession>
<evidence type="ECO:0000259" key="11">
    <source>
        <dbReference type="Pfam" id="PF05279"/>
    </source>
</evidence>
<dbReference type="Pfam" id="PF05279">
    <property type="entry name" value="Asp-B-Hydro_N"/>
    <property type="match status" value="1"/>
</dbReference>
<dbReference type="InterPro" id="IPR010798">
    <property type="entry name" value="Triadin"/>
</dbReference>
<proteinExistence type="predicted"/>
<dbReference type="Proteomes" id="UP000694620">
    <property type="component" value="Chromosome 3"/>
</dbReference>
<dbReference type="PANTHER" id="PTHR14106:SF0">
    <property type="entry name" value="TRIADIN"/>
    <property type="match status" value="1"/>
</dbReference>
<evidence type="ECO:0000313" key="12">
    <source>
        <dbReference type="Ensembl" id="ENSECRP00000008232.1"/>
    </source>
</evidence>
<evidence type="ECO:0000256" key="4">
    <source>
        <dbReference type="ARBA" id="ARBA00022692"/>
    </source>
</evidence>
<organism evidence="12 13">
    <name type="scientific">Erpetoichthys calabaricus</name>
    <name type="common">Rope fish</name>
    <name type="synonym">Calamoichthys calabaricus</name>
    <dbReference type="NCBI Taxonomy" id="27687"/>
    <lineage>
        <taxon>Eukaryota</taxon>
        <taxon>Metazoa</taxon>
        <taxon>Chordata</taxon>
        <taxon>Craniata</taxon>
        <taxon>Vertebrata</taxon>
        <taxon>Euteleostomi</taxon>
        <taxon>Actinopterygii</taxon>
        <taxon>Polypteriformes</taxon>
        <taxon>Polypteridae</taxon>
        <taxon>Erpetoichthys</taxon>
    </lineage>
</organism>
<keyword evidence="3" id="KW-0597">Phosphoprotein</keyword>
<evidence type="ECO:0000256" key="9">
    <source>
        <dbReference type="ARBA" id="ARBA00046074"/>
    </source>
</evidence>
<dbReference type="GO" id="GO:0051282">
    <property type="term" value="P:regulation of sequestering of calcium ion"/>
    <property type="evidence" value="ECO:0007669"/>
    <property type="project" value="UniProtKB-ARBA"/>
</dbReference>
<feature type="transmembrane region" description="Helical" evidence="10">
    <location>
        <begin position="49"/>
        <end position="72"/>
    </location>
</feature>
<evidence type="ECO:0000256" key="8">
    <source>
        <dbReference type="ARBA" id="ARBA00023180"/>
    </source>
</evidence>
<evidence type="ECO:0000256" key="5">
    <source>
        <dbReference type="ARBA" id="ARBA00022989"/>
    </source>
</evidence>
<dbReference type="PANTHER" id="PTHR14106">
    <property type="entry name" value="TRIADIN"/>
    <property type="match status" value="1"/>
</dbReference>
<dbReference type="Ensembl" id="ENSECRT00000008364.1">
    <property type="protein sequence ID" value="ENSECRP00000008232.1"/>
    <property type="gene ID" value="ENSECRG00000005493.1"/>
</dbReference>
<dbReference type="InterPro" id="IPR007943">
    <property type="entry name" value="Asp-B-hydro/Triadin_dom"/>
</dbReference>
<evidence type="ECO:0000313" key="13">
    <source>
        <dbReference type="Proteomes" id="UP000694620"/>
    </source>
</evidence>
<protein>
    <recommendedName>
        <fullName evidence="2">Triadin</fullName>
    </recommendedName>
</protein>
<evidence type="ECO:0000256" key="3">
    <source>
        <dbReference type="ARBA" id="ARBA00022553"/>
    </source>
</evidence>
<reference evidence="12" key="2">
    <citation type="submission" date="2025-08" db="UniProtKB">
        <authorList>
            <consortium name="Ensembl"/>
        </authorList>
    </citation>
    <scope>IDENTIFICATION</scope>
</reference>
<name>A0A8C4RXC2_ERPCA</name>
<reference evidence="12" key="1">
    <citation type="submission" date="2021-06" db="EMBL/GenBank/DDBJ databases">
        <authorList>
            <consortium name="Wellcome Sanger Institute Data Sharing"/>
        </authorList>
    </citation>
    <scope>NUCLEOTIDE SEQUENCE [LARGE SCALE GENOMIC DNA]</scope>
</reference>
<comment type="function">
    <text evidence="9">Contributes to the regulation of lumenal Ca2+ release via the sarcoplasmic reticulum calcium release channels RYR1 and RYR2, a key step in triggering skeletal and heart muscle contraction. Required for normal organization of the triad junction, where T-tubules and the sarcoplasmic reticulum terminal cisternae are in close contact. Required for normal skeletal muscle strength. Plays a role in excitation-contraction coupling in the heart and in regulating the rate of heart beats.</text>
</comment>
<keyword evidence="8" id="KW-0325">Glycoprotein</keyword>
<dbReference type="GeneTree" id="ENSGT00510000049207"/>
<evidence type="ECO:0000256" key="10">
    <source>
        <dbReference type="SAM" id="Phobius"/>
    </source>
</evidence>
<keyword evidence="6 10" id="KW-0472">Membrane</keyword>
<dbReference type="AlphaFoldDB" id="A0A8C4RXC2"/>
<keyword evidence="5 10" id="KW-1133">Transmembrane helix</keyword>
<evidence type="ECO:0000256" key="2">
    <source>
        <dbReference type="ARBA" id="ARBA00016711"/>
    </source>
</evidence>
<evidence type="ECO:0000256" key="6">
    <source>
        <dbReference type="ARBA" id="ARBA00023136"/>
    </source>
</evidence>
<keyword evidence="4 10" id="KW-0812">Transmembrane</keyword>
<dbReference type="GO" id="GO:0033017">
    <property type="term" value="C:sarcoplasmic reticulum membrane"/>
    <property type="evidence" value="ECO:0007669"/>
    <property type="project" value="UniProtKB-SubCell"/>
</dbReference>
<sequence>MTEINTEGRACTTTTTVIDAKNGGISKLSEKTPKKSVADDLAATFSSPAAWLLVVALIFTWSAVAIVMFDLVDYKSYVGAHQPGLSKAFMEAESPRGKRSCGAFISL</sequence>
<feature type="domain" description="Aspartyl beta-hydroxylase/Triadin" evidence="11">
    <location>
        <begin position="47"/>
        <end position="79"/>
    </location>
</feature>
<comment type="subcellular location">
    <subcellularLocation>
        <location evidence="1">Sarcoplasmic reticulum membrane</location>
        <topology evidence="1">Single-pass type II membrane protein</topology>
    </subcellularLocation>
</comment>